<reference evidence="1 2" key="1">
    <citation type="submission" date="2020-08" db="EMBL/GenBank/DDBJ databases">
        <title>Functional genomics of gut bacteria from endangered species of beetles.</title>
        <authorList>
            <person name="Carlos-Shanley C."/>
        </authorList>
    </citation>
    <scope>NUCLEOTIDE SEQUENCE [LARGE SCALE GENOMIC DNA]</scope>
    <source>
        <strain evidence="1 2">S00123</strain>
    </source>
</reference>
<gene>
    <name evidence="1" type="ORF">HNP32_000101</name>
</gene>
<dbReference type="RefSeq" id="WP_260398266.1">
    <property type="nucleotide sequence ID" value="NZ_JACHKY010000001.1"/>
</dbReference>
<keyword evidence="2" id="KW-1185">Reference proteome</keyword>
<dbReference type="EMBL" id="JACHKY010000001">
    <property type="protein sequence ID" value="MBB4796387.1"/>
    <property type="molecule type" value="Genomic_DNA"/>
</dbReference>
<evidence type="ECO:0000313" key="1">
    <source>
        <dbReference type="EMBL" id="MBB4796387.1"/>
    </source>
</evidence>
<accession>A0A7W7IL86</accession>
<proteinExistence type="predicted"/>
<dbReference type="Proteomes" id="UP000539957">
    <property type="component" value="Unassembled WGS sequence"/>
</dbReference>
<name>A0A7W7IL86_9CAUL</name>
<sequence>MAQAWTMDAARALLLQWNRRKVEGAVRAGGLAVDLDALEGWLLEQKPSSLAEAERLLDLITVHEAGVDGDLAALCRVGGAVRNDLSRHRSRVDVSFAPCASGPVAGRA</sequence>
<comment type="caution">
    <text evidence="1">The sequence shown here is derived from an EMBL/GenBank/DDBJ whole genome shotgun (WGS) entry which is preliminary data.</text>
</comment>
<organism evidence="1 2">
    <name type="scientific">Brevundimonas bullata</name>
    <dbReference type="NCBI Taxonomy" id="13160"/>
    <lineage>
        <taxon>Bacteria</taxon>
        <taxon>Pseudomonadati</taxon>
        <taxon>Pseudomonadota</taxon>
        <taxon>Alphaproteobacteria</taxon>
        <taxon>Caulobacterales</taxon>
        <taxon>Caulobacteraceae</taxon>
        <taxon>Brevundimonas</taxon>
    </lineage>
</organism>
<protein>
    <submittedName>
        <fullName evidence="1">Uncharacterized protein</fullName>
    </submittedName>
</protein>
<evidence type="ECO:0000313" key="2">
    <source>
        <dbReference type="Proteomes" id="UP000539957"/>
    </source>
</evidence>
<dbReference type="AlphaFoldDB" id="A0A7W7IL86"/>